<accession>A0A366E5T6</accession>
<protein>
    <submittedName>
        <fullName evidence="1">Uncharacterized protein</fullName>
    </submittedName>
</protein>
<keyword evidence="2" id="KW-1185">Reference proteome</keyword>
<gene>
    <name evidence="1" type="ORF">DFR74_101785</name>
</gene>
<proteinExistence type="predicted"/>
<organism evidence="1 2">
    <name type="scientific">Nocardia puris</name>
    <dbReference type="NCBI Taxonomy" id="208602"/>
    <lineage>
        <taxon>Bacteria</taxon>
        <taxon>Bacillati</taxon>
        <taxon>Actinomycetota</taxon>
        <taxon>Actinomycetes</taxon>
        <taxon>Mycobacteriales</taxon>
        <taxon>Nocardiaceae</taxon>
        <taxon>Nocardia</taxon>
    </lineage>
</organism>
<evidence type="ECO:0000313" key="1">
    <source>
        <dbReference type="EMBL" id="RBO96768.1"/>
    </source>
</evidence>
<dbReference type="EMBL" id="QNRE01000001">
    <property type="protein sequence ID" value="RBO96768.1"/>
    <property type="molecule type" value="Genomic_DNA"/>
</dbReference>
<evidence type="ECO:0000313" key="2">
    <source>
        <dbReference type="Proteomes" id="UP000252586"/>
    </source>
</evidence>
<reference evidence="1 2" key="1">
    <citation type="submission" date="2018-06" db="EMBL/GenBank/DDBJ databases">
        <title>Genomic Encyclopedia of Type Strains, Phase IV (KMG-IV): sequencing the most valuable type-strain genomes for metagenomic binning, comparative biology and taxonomic classification.</title>
        <authorList>
            <person name="Goeker M."/>
        </authorList>
    </citation>
    <scope>NUCLEOTIDE SEQUENCE [LARGE SCALE GENOMIC DNA]</scope>
    <source>
        <strain evidence="1 2">DSM 44599</strain>
    </source>
</reference>
<dbReference type="Proteomes" id="UP000252586">
    <property type="component" value="Unassembled WGS sequence"/>
</dbReference>
<comment type="caution">
    <text evidence="1">The sequence shown here is derived from an EMBL/GenBank/DDBJ whole genome shotgun (WGS) entry which is preliminary data.</text>
</comment>
<name>A0A366E5T6_9NOCA</name>
<dbReference type="AlphaFoldDB" id="A0A366E5T6"/>
<sequence length="44" mass="5555">MDRPNCWAAYRRGVRPRRTRVPGPRPVCESYPRRKWHERPEWHR</sequence>